<sequence length="44" mass="5050">MEKLTEVYDLMCGLSDETGLSKTVLANKMIKFAYKHLEIIEVDE</sequence>
<keyword evidence="2" id="KW-1185">Reference proteome</keyword>
<name>A0A1H8KVR8_9FIRM</name>
<accession>A0A1H8KVR8</accession>
<evidence type="ECO:0000313" key="2">
    <source>
        <dbReference type="Proteomes" id="UP000199512"/>
    </source>
</evidence>
<reference evidence="1 2" key="1">
    <citation type="submission" date="2016-10" db="EMBL/GenBank/DDBJ databases">
        <authorList>
            <person name="de Groot N.N."/>
        </authorList>
    </citation>
    <scope>NUCLEOTIDE SEQUENCE [LARGE SCALE GENOMIC DNA]</scope>
    <source>
        <strain evidence="1 2">Calf135</strain>
    </source>
</reference>
<gene>
    <name evidence="1" type="ORF">SAMN05216454_1486</name>
</gene>
<proteinExistence type="predicted"/>
<dbReference type="Proteomes" id="UP000199512">
    <property type="component" value="Unassembled WGS sequence"/>
</dbReference>
<evidence type="ECO:0000313" key="1">
    <source>
        <dbReference type="EMBL" id="SEN97030.1"/>
    </source>
</evidence>
<dbReference type="AlphaFoldDB" id="A0A1H8KVR8"/>
<dbReference type="EMBL" id="FODF01000048">
    <property type="protein sequence ID" value="SEN97030.1"/>
    <property type="molecule type" value="Genomic_DNA"/>
</dbReference>
<dbReference type="STRING" id="215200.SAMN05216454_1486"/>
<dbReference type="RefSeq" id="WP_278308751.1">
    <property type="nucleotide sequence ID" value="NZ_CAUWDX010000012.1"/>
</dbReference>
<protein>
    <submittedName>
        <fullName evidence="1">Uncharacterized protein</fullName>
    </submittedName>
</protein>
<organism evidence="1 2">
    <name type="scientific">Peptostreptococcus russellii</name>
    <dbReference type="NCBI Taxonomy" id="215200"/>
    <lineage>
        <taxon>Bacteria</taxon>
        <taxon>Bacillati</taxon>
        <taxon>Bacillota</taxon>
        <taxon>Clostridia</taxon>
        <taxon>Peptostreptococcales</taxon>
        <taxon>Peptostreptococcaceae</taxon>
        <taxon>Peptostreptococcus</taxon>
    </lineage>
</organism>